<dbReference type="Gene3D" id="1.10.1660.10">
    <property type="match status" value="1"/>
</dbReference>
<dbReference type="HAMAP" id="MF_01170">
    <property type="entry name" value="RacA"/>
    <property type="match status" value="1"/>
</dbReference>
<comment type="function">
    <text evidence="8">Required for the formation of axial filaments and for anchoring the origin regions at the cell poles in sporulating cells, thus ensuring proper chromosome segregation in the prespore. Binds in a dispersed manner throughout the chromosome but preferentially to sites clustered in the origin portion of the chromosome, causing condensation of the chromosome and its remodeling into an elongated, anchored structure.</text>
</comment>
<accession>A0ABS4NU14</accession>
<keyword evidence="11" id="KW-1185">Reference proteome</keyword>
<dbReference type="InterPro" id="IPR009061">
    <property type="entry name" value="DNA-bd_dom_put_sf"/>
</dbReference>
<name>A0ABS4NU14_9BACL</name>
<dbReference type="InterPro" id="IPR000551">
    <property type="entry name" value="MerR-type_HTH_dom"/>
</dbReference>
<keyword evidence="5 8" id="KW-0175">Coiled coil</keyword>
<keyword evidence="2 8" id="KW-0132">Cell division</keyword>
<evidence type="ECO:0000313" key="11">
    <source>
        <dbReference type="Proteomes" id="UP000773462"/>
    </source>
</evidence>
<keyword evidence="6 8" id="KW-0238">DNA-binding</keyword>
<evidence type="ECO:0000256" key="3">
    <source>
        <dbReference type="ARBA" id="ARBA00022829"/>
    </source>
</evidence>
<protein>
    <recommendedName>
        <fullName evidence="8">Chromosome-anchoring protein RacA</fullName>
    </recommendedName>
</protein>
<evidence type="ECO:0000256" key="4">
    <source>
        <dbReference type="ARBA" id="ARBA00022969"/>
    </source>
</evidence>
<dbReference type="EMBL" id="JAGGLV010000012">
    <property type="protein sequence ID" value="MBP2113542.1"/>
    <property type="molecule type" value="Genomic_DNA"/>
</dbReference>
<dbReference type="InterPro" id="IPR023522">
    <property type="entry name" value="Chrosome_anchoring_RacA"/>
</dbReference>
<keyword evidence="3 8" id="KW-0159">Chromosome partition</keyword>
<evidence type="ECO:0000256" key="5">
    <source>
        <dbReference type="ARBA" id="ARBA00023054"/>
    </source>
</evidence>
<gene>
    <name evidence="8" type="primary">racA</name>
    <name evidence="10" type="ORF">J2Z70_003703</name>
</gene>
<feature type="DNA-binding region" description="H-T-H motif" evidence="8">
    <location>
        <begin position="6"/>
        <end position="26"/>
    </location>
</feature>
<reference evidence="10 11" key="1">
    <citation type="submission" date="2021-03" db="EMBL/GenBank/DDBJ databases">
        <title>Genomic Encyclopedia of Type Strains, Phase IV (KMG-IV): sequencing the most valuable type-strain genomes for metagenomic binning, comparative biology and taxonomic classification.</title>
        <authorList>
            <person name="Goeker M."/>
        </authorList>
    </citation>
    <scope>NUCLEOTIDE SEQUENCE [LARGE SCALE GENOMIC DNA]</scope>
    <source>
        <strain evidence="10 11">DSM 101953</strain>
    </source>
</reference>
<comment type="caution">
    <text evidence="10">The sequence shown here is derived from an EMBL/GenBank/DDBJ whole genome shotgun (WGS) entry which is preliminary data.</text>
</comment>
<evidence type="ECO:0000256" key="8">
    <source>
        <dbReference type="HAMAP-Rule" id="MF_01170"/>
    </source>
</evidence>
<feature type="domain" description="HTH merR-type" evidence="9">
    <location>
        <begin position="5"/>
        <end position="65"/>
    </location>
</feature>
<comment type="subcellular location">
    <subcellularLocation>
        <location evidence="8">Cytoplasm</location>
    </subcellularLocation>
    <text evidence="8">Localizes to cell poles and nucleoid.</text>
</comment>
<evidence type="ECO:0000256" key="7">
    <source>
        <dbReference type="ARBA" id="ARBA00023306"/>
    </source>
</evidence>
<evidence type="ECO:0000256" key="1">
    <source>
        <dbReference type="ARBA" id="ARBA00022490"/>
    </source>
</evidence>
<organism evidence="10 11">
    <name type="scientific">Paenibacillus silagei</name>
    <dbReference type="NCBI Taxonomy" id="1670801"/>
    <lineage>
        <taxon>Bacteria</taxon>
        <taxon>Bacillati</taxon>
        <taxon>Bacillota</taxon>
        <taxon>Bacilli</taxon>
        <taxon>Bacillales</taxon>
        <taxon>Paenibacillaceae</taxon>
        <taxon>Paenibacillus</taxon>
    </lineage>
</organism>
<dbReference type="SUPFAM" id="SSF46955">
    <property type="entry name" value="Putative DNA-binding domain"/>
    <property type="match status" value="1"/>
</dbReference>
<evidence type="ECO:0000256" key="6">
    <source>
        <dbReference type="ARBA" id="ARBA00023125"/>
    </source>
</evidence>
<comment type="similarity">
    <text evidence="8">Belongs to the RacA family.</text>
</comment>
<keyword evidence="4 8" id="KW-0749">Sporulation</keyword>
<evidence type="ECO:0000259" key="9">
    <source>
        <dbReference type="Pfam" id="PF13411"/>
    </source>
</evidence>
<dbReference type="Proteomes" id="UP000773462">
    <property type="component" value="Unassembled WGS sequence"/>
</dbReference>
<evidence type="ECO:0000313" key="10">
    <source>
        <dbReference type="EMBL" id="MBP2113542.1"/>
    </source>
</evidence>
<proteinExistence type="inferred from homology"/>
<keyword evidence="7 8" id="KW-0131">Cell cycle</keyword>
<sequence length="181" mass="20705">MEILKTKEAAELLSVSQTTIKRWAAMFPDFFPKDRLGHYTFSEQQISQLNHIKDRINQGEALEGIDPDLTNDKLPRGPLHENPSLYTDGDPMNKIWSRIEYIEHALDQKASEIVSVQLLQQRAELEDMRVMIKELSASLETMQKPGSPSLSPREELYPVAAGRLTSPPRKRGLLRSFFPFL</sequence>
<dbReference type="Pfam" id="PF13411">
    <property type="entry name" value="MerR_1"/>
    <property type="match status" value="1"/>
</dbReference>
<evidence type="ECO:0000256" key="2">
    <source>
        <dbReference type="ARBA" id="ARBA00022618"/>
    </source>
</evidence>
<keyword evidence="1 8" id="KW-0963">Cytoplasm</keyword>
<dbReference type="RefSeq" id="WP_036729788.1">
    <property type="nucleotide sequence ID" value="NZ_JAGGLV010000012.1"/>
</dbReference>